<dbReference type="EMBL" id="JPOX01000010">
    <property type="protein sequence ID" value="KFX49060.1"/>
    <property type="molecule type" value="Genomic_DNA"/>
</dbReference>
<evidence type="ECO:0000256" key="4">
    <source>
        <dbReference type="ARBA" id="ARBA00022833"/>
    </source>
</evidence>
<organism evidence="10">
    <name type="scientific">Talaromyces marneffei PM1</name>
    <dbReference type="NCBI Taxonomy" id="1077442"/>
    <lineage>
        <taxon>Eukaryota</taxon>
        <taxon>Fungi</taxon>
        <taxon>Dikarya</taxon>
        <taxon>Ascomycota</taxon>
        <taxon>Pezizomycotina</taxon>
        <taxon>Eurotiomycetes</taxon>
        <taxon>Eurotiomycetidae</taxon>
        <taxon>Eurotiales</taxon>
        <taxon>Trichocomaceae</taxon>
        <taxon>Talaromyces</taxon>
        <taxon>Talaromyces sect. Talaromyces</taxon>
    </lineage>
</organism>
<keyword evidence="3" id="KW-0863">Zinc-finger</keyword>
<evidence type="ECO:0000256" key="1">
    <source>
        <dbReference type="ARBA" id="ARBA00004123"/>
    </source>
</evidence>
<feature type="compositionally biased region" description="Basic and acidic residues" evidence="8">
    <location>
        <begin position="281"/>
        <end position="326"/>
    </location>
</feature>
<feature type="region of interest" description="Disordered" evidence="8">
    <location>
        <begin position="436"/>
        <end position="509"/>
    </location>
</feature>
<proteinExistence type="predicted"/>
<dbReference type="GO" id="GO:0005634">
    <property type="term" value="C:nucleus"/>
    <property type="evidence" value="ECO:0007669"/>
    <property type="project" value="UniProtKB-SubCell"/>
</dbReference>
<keyword evidence="2" id="KW-0479">Metal-binding</keyword>
<evidence type="ECO:0000256" key="6">
    <source>
        <dbReference type="ARBA" id="ARBA00023163"/>
    </source>
</evidence>
<evidence type="ECO:0000256" key="3">
    <source>
        <dbReference type="ARBA" id="ARBA00022771"/>
    </source>
</evidence>
<accession>A0A093VA70</accession>
<feature type="region of interest" description="Disordered" evidence="8">
    <location>
        <begin position="1"/>
        <end position="24"/>
    </location>
</feature>
<dbReference type="PROSITE" id="PS51916">
    <property type="entry name" value="DEUBAD"/>
    <property type="match status" value="1"/>
</dbReference>
<gene>
    <name evidence="10" type="ORF">GQ26_0101000</name>
</gene>
<dbReference type="eggNOG" id="ENOG502S8M1">
    <property type="taxonomic scope" value="Eukaryota"/>
</dbReference>
<sequence length="577" mass="64400">MPLKHKAVKEADIKSAGPPTTRSTTRFLCYRSRNKQLQAAANPLSNAGHLETRAMSSAPKQNAARKRGPWGEDYLMTSTKSALVHADLVRLFSNPKAWECLEEDEKRELISLLPAHIHPNPDPDPNNPEAKIPPLPESFLRYDNNWRAALRNFQSDLEAGRYRPDWQRQAKQAVQERAQGKFDDFKEREFEQFWGQKQKISYGLIAGESSKVKLETLIAHDVVRVGDVWKYCRVFGGKKAPIAVEKEVKITAIEGAKLSFLMPTGQRVFLCAVGESKTEDEKVEKGKVEDIKSEDEKMDVDRIEKGTVEKGKTEAGETKGEVKDDTQMDIDPVSASQPGEHATSPIQGQPPRDESSPQYYLAGVLNYATQSNPELKGDAEKDGIVPHEADTTPQQPEAPRSLVTRAGTRRKRGCPAKRKFPHDAAQVAAVEVNRVTEAEATKAPREADVNPSNITEKGADPEPVPESAREEEHKNADSSQQPITPWETDAPETATSCKADESEPAQCSATTATPLEIEIHNIAGPNALMKKILETDGRVKNPPNGNAWKEIRCYRKNQDMGSLWEVRQAWYVKYRRE</sequence>
<feature type="compositionally biased region" description="Basic and acidic residues" evidence="8">
    <location>
        <begin position="467"/>
        <end position="476"/>
    </location>
</feature>
<evidence type="ECO:0000256" key="5">
    <source>
        <dbReference type="ARBA" id="ARBA00023015"/>
    </source>
</evidence>
<reference evidence="10" key="1">
    <citation type="journal article" date="2014" name="PLoS Genet.">
        <title>Signature Gene Expression Reveals Novel Clues to the Molecular Mechanisms of Dimorphic Transition in Penicillium marneffei.</title>
        <authorList>
            <person name="Yang E."/>
            <person name="Wang G."/>
            <person name="Cai J."/>
            <person name="Woo P.C."/>
            <person name="Lau S.K."/>
            <person name="Yuen K.-Y."/>
            <person name="Chow W.-N."/>
            <person name="Lin X."/>
        </authorList>
    </citation>
    <scope>NUCLEOTIDE SEQUENCE [LARGE SCALE GENOMIC DNA]</scope>
    <source>
        <strain evidence="10">PM1</strain>
    </source>
</reference>
<feature type="region of interest" description="Disordered" evidence="8">
    <location>
        <begin position="281"/>
        <end position="422"/>
    </location>
</feature>
<comment type="caution">
    <text evidence="10">The sequence shown here is derived from an EMBL/GenBank/DDBJ whole genome shotgun (WGS) entry which is preliminary data.</text>
</comment>
<evidence type="ECO:0000256" key="8">
    <source>
        <dbReference type="SAM" id="MobiDB-lite"/>
    </source>
</evidence>
<keyword evidence="4" id="KW-0862">Zinc</keyword>
<comment type="subcellular location">
    <subcellularLocation>
        <location evidence="1">Nucleus</location>
    </subcellularLocation>
</comment>
<name>A0A093VA70_TALMA</name>
<dbReference type="GO" id="GO:0008270">
    <property type="term" value="F:zinc ion binding"/>
    <property type="evidence" value="ECO:0007669"/>
    <property type="project" value="UniProtKB-KW"/>
</dbReference>
<feature type="compositionally biased region" description="Basic and acidic residues" evidence="8">
    <location>
        <begin position="436"/>
        <end position="448"/>
    </location>
</feature>
<evidence type="ECO:0000259" key="9">
    <source>
        <dbReference type="PROSITE" id="PS51916"/>
    </source>
</evidence>
<dbReference type="Pfam" id="PF13919">
    <property type="entry name" value="ASXH"/>
    <property type="match status" value="1"/>
</dbReference>
<dbReference type="HOGENOM" id="CLU_026585_0_0_1"/>
<dbReference type="InterPro" id="IPR028020">
    <property type="entry name" value="ASX_DEUBAD_dom"/>
</dbReference>
<feature type="domain" description="DEUBAD" evidence="9">
    <location>
        <begin position="79"/>
        <end position="199"/>
    </location>
</feature>
<evidence type="ECO:0000256" key="7">
    <source>
        <dbReference type="ARBA" id="ARBA00023242"/>
    </source>
</evidence>
<protein>
    <submittedName>
        <fullName evidence="10">Dynein heavy chain-like protein</fullName>
    </submittedName>
</protein>
<dbReference type="AlphaFoldDB" id="A0A093VA70"/>
<evidence type="ECO:0000256" key="2">
    <source>
        <dbReference type="ARBA" id="ARBA00022723"/>
    </source>
</evidence>
<keyword evidence="7" id="KW-0539">Nucleus</keyword>
<dbReference type="InterPro" id="IPR044867">
    <property type="entry name" value="DEUBAD_dom"/>
</dbReference>
<keyword evidence="6" id="KW-0804">Transcription</keyword>
<evidence type="ECO:0000313" key="10">
    <source>
        <dbReference type="EMBL" id="KFX49060.1"/>
    </source>
</evidence>
<feature type="compositionally biased region" description="Basic residues" evidence="8">
    <location>
        <begin position="407"/>
        <end position="420"/>
    </location>
</feature>
<feature type="compositionally biased region" description="Basic and acidic residues" evidence="8">
    <location>
        <begin position="375"/>
        <end position="390"/>
    </location>
</feature>
<keyword evidence="5" id="KW-0805">Transcription regulation</keyword>